<feature type="chain" id="PRO_5045410427" evidence="1">
    <location>
        <begin position="28"/>
        <end position="2945"/>
    </location>
</feature>
<dbReference type="EMBL" id="JAKZGS010000001">
    <property type="protein sequence ID" value="MCH7396490.1"/>
    <property type="molecule type" value="Genomic_DNA"/>
</dbReference>
<dbReference type="PANTHER" id="PTHR34819:SF3">
    <property type="entry name" value="CELL SURFACE PROTEIN"/>
    <property type="match status" value="1"/>
</dbReference>
<reference evidence="4" key="1">
    <citation type="submission" date="2022-03" db="EMBL/GenBank/DDBJ databases">
        <title>De novo assembled genomes of Belliella spp. (Cyclobacteriaceae) strains.</title>
        <authorList>
            <person name="Szabo A."/>
            <person name="Korponai K."/>
            <person name="Felfoldi T."/>
        </authorList>
    </citation>
    <scope>NUCLEOTIDE SEQUENCE</scope>
    <source>
        <strain evidence="4">DSM 107340</strain>
    </source>
</reference>
<dbReference type="Proteomes" id="UP001165488">
    <property type="component" value="Unassembled WGS sequence"/>
</dbReference>
<feature type="domain" description="DUF11" evidence="2">
    <location>
        <begin position="1889"/>
        <end position="1995"/>
    </location>
</feature>
<feature type="domain" description="Ig-like" evidence="3">
    <location>
        <begin position="411"/>
        <end position="485"/>
    </location>
</feature>
<name>A0ABS9UJZ3_9BACT</name>
<evidence type="ECO:0000259" key="3">
    <source>
        <dbReference type="Pfam" id="PF19081"/>
    </source>
</evidence>
<dbReference type="Pfam" id="PF01345">
    <property type="entry name" value="DUF11"/>
    <property type="match status" value="14"/>
</dbReference>
<feature type="domain" description="Ig-like" evidence="3">
    <location>
        <begin position="999"/>
        <end position="1071"/>
    </location>
</feature>
<gene>
    <name evidence="4" type="ORF">MM236_00760</name>
</gene>
<dbReference type="SUPFAM" id="SSF49447">
    <property type="entry name" value="Second domain of Mu2 adaptin subunit (ap50) of ap2 adaptor"/>
    <property type="match status" value="1"/>
</dbReference>
<feature type="domain" description="DUF11" evidence="2">
    <location>
        <begin position="1523"/>
        <end position="1629"/>
    </location>
</feature>
<dbReference type="Gene3D" id="2.60.40.1170">
    <property type="entry name" value="Mu homology domain, subdomain B"/>
    <property type="match status" value="1"/>
</dbReference>
<evidence type="ECO:0000313" key="4">
    <source>
        <dbReference type="EMBL" id="MCH7396490.1"/>
    </source>
</evidence>
<sequence>MIKNLRSFKIYVFLFIAVFAFSNALNAQIVKSLADEVTFTSGNNKMTSLLGCGFGGLSPCFTATVVNPNNALNDDGTFARLLASPGLLAGLSSYNGVIELKFPQTLSANTTTYIRIDGDSDLLGALLGGSLGDALADVLGSLLLGRQEIRVQARNSGGSTVLNRASSDIGGFNTDMARLVTDQNGDFFLAIKPNQEYDRVRISNNSISLLGLGSEYTLDVYNAFTLEGEDPCVQAQFTSFDAAGINVDLLGLGSSGVNDPENAIDGNLNTFSSISPGLLSVGGTISQFFYFGGDTAPNDEIQVTISGTPSLLDVNLLGDIRFIAYNGSDVVFNETLGDLNTNLLGILQLDLLGLLSDGNQVNIPIQPGEEFDRLEVRLSTVLNLDVLEALRIHNVVKTPGRPTFENEGDANLLVCNTDEVTFSVLSQPGDIVNWYAQPIGGASLFTGNDYFVGNLSRRTTFYAGITRADCPEESARVAVTADIDPDPRVFVNGSQVFNVVLGESLQLPEAFAINADNTEVPTTYQGLSGAPFTGPDIAGPFLSGGRFVYRASATGDNCENFVDIVVNVLDLDDCPLVYIPQFSNDGQEVTESNLLGIQLGLVSNPINAVDGDLSTFSLLEETVGTSLLGLTGETSQMLKWNVQIPAGNPVTIKLGRELGGVAQVAAGVYVQAFDNGEPVGPRVLADGNLVSVLNGFNEFNFTYTPTNFSGQAVSYDAIKVGLLPLLNTLQTVRVYGAYFNETSNTAAVCEPNLFEIQTGFLSLIGGLDVASGLTGVFDPELAVDGDFDTYATLTNAVGVNIYSRLEIAYNYPAFVGDSLNIKIGILTGLLDLAVLEGFRIQRFLGNEAIGDPVALSSSLLSLTILGGGSVGELSLVTDVPFDRIQILYGGLASVLEELWVFEVELITNSPIDGEFFDEDEEIWKLEICEGDLIDVITSDCEEVKFYTTADGDEEITPAAIALIEGPTELIVYVQSIRYGCEVDSKRRELHIIIDATDPPVAEAEQDFCAVDNPTLVSIEIEGENILWYDAATDGNLLEITTPLVDGETYFASQTIEDGCESMERTAVTVSVVDILPPTTDMVVQEFCVSDSPTIAQLQVVGNDIVWYDAIENGNVLPINTPLVNGETYYASQTDEVSGCESSERLAVTVVLENCESFLNITKTASSPTVLAGENITYSISVSNSGLMFAENFVVTDEIPEGTEFVSASNGGVFENGIVTWNLDNLEVGGEIFLELVLSTLPDLTSGTIISNTALASSTNNEGGPIESDPEDVEVETAADLTITKTAASSTVLAGENISYTITVSNNGPSDALDVMVSDMLPAGTAFVSADNGGVNDSGTVNWNLGTLSAGASVELNLVLSTESSLEAGMIISNIAVVESPTDENSPKECDPSEVLVETAADLNITKTASSPTVLAGENISYTITVSNNGPSDALEVKVSDMLPAGTAFVSADNGGVNDSGTVNWNLGTLSAGASMELNLVLSTETSLEAGLIISNIAIVDSPTDEDGPKECDPSEVLVETAADLTITKTAASSTVLAGENISYTITVSNNGPSDALDVMVSDMLPAGTAFVSADNGGVNDSGTVNWNLGTLSAGASVELNLVLSTSSSLEAGTTISNIAIVDSPTDEDGPKESDPEDVEVETVADLTIVKTASSPTVIARENISYTITVSNAGPSDALEVMVSDMLPAGTTFVSADNGGVNDSGTVNWNLGTLSAGASVELNLVLSTSASLEAGTTISNIAIVDSPTDEDGPKESDPEDVEVETAADLTIVKTASSPTVIAGENISYTITVSNNGPSDALNVMVSDMLPAGTAFVSADNGGVNDSGTVNWNLGTLSAGASVEMNLVLSTESSIEAGTTISNIAIVDSPTDEDGPKESDPEDVEVETAADLTIVKTASSPTVIAGENISYTITVSNAGPSDALEVMVSDMLPAGTAFVSAENGGVNDSGTVNWNLGTLSAGASVELNLVLSTETSLEAGTTISNIAIVDSPTDEDGPKESDPEDVEVETAADLTITKTASSPTVLAGENISYTITVSNAGPSDALEVMVSDMLPAGTAFVSADNGGVNDSGTVNWNLGNLLAGASVELNLVLSTETSLEAGLIISNIAIVDSPTDEDGPKESDPEDVEVETAADLTIVKTASSPTVLAGENISYTITVSNAGPSDALDVMVSDMLPTGTAFVSADNGGVNDSGTVNWNLGTLSAGASVELNLVLSTSSSLEAGTTISNIAIVDSPTDEDGPKECDPSEVLVETAADLTITKTASSPTVIAGENISYTITVSNNGPSDALEVMVSDMLPAGTAFVSADNGGVNDSGTVNWNLGTLSAGASVELNLVLSTETSLEAGTTISNIAIVDSPTDEDGPKECDPSEVLVETAADLTITKTASSPTVIAGENISYTITVSNNGPSDALEVMVSDMLPAGTAFVSADNGGVNDSGTVNWNLGTLSAGASVELNLVLSTETSLEAGTTISNIAIVDSPTDEDGPKESDPEDVEVETAADLTITKTASSPTVIAGENISYTITVSNNGPSDALDVMVSDMLPAGTAFVSADNGGVNDSGTVNWNLGTLSAGASVELNLVLSTDENLDLNYVIRNIAVVTSPSIEEDEIESEPEDVTILDDTTIISVTKTSDIKTASPGDIINYTIRISNEGEFAANNITVVDSLPAGLTIINMSHDGQINGDQITWDFEELQPNQTINIGISAVVTLEAGGIVNRVIVSGDNFEEVIVDAEEVVINVVDLSIAKTVSSPMVMVGMPFNYFIKVSNNSQANATEVVVTDFIPLGVRFVDAQVSTGSFTYNATTRVLRWEIDLLEASGEVEMTLNVEAQNSGQISNTARVASRELDINVEDNDATITHVQIEMNIPNVFTPNGDGINDTWVIEGITHFFSTNKLIVVNRWGVEVFRTDNYDNDWNGGNLTEGAYFYQLTAIDHEGREQVFTGYVTILR</sequence>
<feature type="domain" description="DUF11" evidence="2">
    <location>
        <begin position="2738"/>
        <end position="2854"/>
    </location>
</feature>
<dbReference type="InterPro" id="IPR036168">
    <property type="entry name" value="AP2_Mu_C_sf"/>
</dbReference>
<keyword evidence="5" id="KW-1185">Reference proteome</keyword>
<feature type="domain" description="DUF11" evidence="2">
    <location>
        <begin position="2499"/>
        <end position="2604"/>
    </location>
</feature>
<feature type="domain" description="DUF11" evidence="2">
    <location>
        <begin position="1279"/>
        <end position="1384"/>
    </location>
</feature>
<dbReference type="Pfam" id="PF13585">
    <property type="entry name" value="CHU_C"/>
    <property type="match status" value="1"/>
</dbReference>
<feature type="signal peptide" evidence="1">
    <location>
        <begin position="1"/>
        <end position="27"/>
    </location>
</feature>
<dbReference type="RefSeq" id="WP_241273011.1">
    <property type="nucleotide sequence ID" value="NZ_JAKZGS010000001.1"/>
</dbReference>
<feature type="domain" description="DUF11" evidence="2">
    <location>
        <begin position="2133"/>
        <end position="2238"/>
    </location>
</feature>
<feature type="domain" description="DUF11" evidence="2">
    <location>
        <begin position="2255"/>
        <end position="2360"/>
    </location>
</feature>
<accession>A0ABS9UJZ3</accession>
<dbReference type="InterPro" id="IPR026341">
    <property type="entry name" value="T9SS_type_B"/>
</dbReference>
<dbReference type="InterPro" id="IPR044023">
    <property type="entry name" value="Ig_7"/>
</dbReference>
<dbReference type="NCBIfam" id="TIGR04131">
    <property type="entry name" value="Bac_Flav_CTERM"/>
    <property type="match status" value="1"/>
</dbReference>
<dbReference type="InterPro" id="IPR051172">
    <property type="entry name" value="Chlamydia_OmcB"/>
</dbReference>
<dbReference type="NCBIfam" id="TIGR01451">
    <property type="entry name" value="B_ant_repeat"/>
    <property type="match status" value="14"/>
</dbReference>
<feature type="domain" description="DUF11" evidence="2">
    <location>
        <begin position="2377"/>
        <end position="2483"/>
    </location>
</feature>
<comment type="caution">
    <text evidence="4">The sequence shown here is derived from an EMBL/GenBank/DDBJ whole genome shotgun (WGS) entry which is preliminary data.</text>
</comment>
<feature type="domain" description="DUF11" evidence="2">
    <location>
        <begin position="1645"/>
        <end position="1751"/>
    </location>
</feature>
<dbReference type="Pfam" id="PF19081">
    <property type="entry name" value="Ig_7"/>
    <property type="match status" value="2"/>
</dbReference>
<feature type="domain" description="DUF11" evidence="2">
    <location>
        <begin position="2011"/>
        <end position="2117"/>
    </location>
</feature>
<organism evidence="4 5">
    <name type="scientific">Belliella calami</name>
    <dbReference type="NCBI Taxonomy" id="2923436"/>
    <lineage>
        <taxon>Bacteria</taxon>
        <taxon>Pseudomonadati</taxon>
        <taxon>Bacteroidota</taxon>
        <taxon>Cytophagia</taxon>
        <taxon>Cytophagales</taxon>
        <taxon>Cyclobacteriaceae</taxon>
        <taxon>Belliella</taxon>
    </lineage>
</organism>
<dbReference type="InterPro" id="IPR047589">
    <property type="entry name" value="DUF11_rpt"/>
</dbReference>
<dbReference type="PANTHER" id="PTHR34819">
    <property type="entry name" value="LARGE CYSTEINE-RICH PERIPLASMIC PROTEIN OMCB"/>
    <property type="match status" value="1"/>
</dbReference>
<proteinExistence type="predicted"/>
<keyword evidence="1" id="KW-0732">Signal</keyword>
<evidence type="ECO:0000259" key="2">
    <source>
        <dbReference type="Pfam" id="PF01345"/>
    </source>
</evidence>
<feature type="domain" description="DUF11" evidence="2">
    <location>
        <begin position="1767"/>
        <end position="1873"/>
    </location>
</feature>
<feature type="domain" description="DUF11" evidence="2">
    <location>
        <begin position="1401"/>
        <end position="1506"/>
    </location>
</feature>
<feature type="domain" description="DUF11" evidence="2">
    <location>
        <begin position="2623"/>
        <end position="2723"/>
    </location>
</feature>
<evidence type="ECO:0000256" key="1">
    <source>
        <dbReference type="SAM" id="SignalP"/>
    </source>
</evidence>
<dbReference type="Gene3D" id="2.60.40.3080">
    <property type="match status" value="11"/>
</dbReference>
<feature type="domain" description="DUF11" evidence="2">
    <location>
        <begin position="1158"/>
        <end position="1260"/>
    </location>
</feature>
<evidence type="ECO:0000313" key="5">
    <source>
        <dbReference type="Proteomes" id="UP001165488"/>
    </source>
</evidence>
<dbReference type="InterPro" id="IPR001434">
    <property type="entry name" value="OmcB-like_DUF11"/>
</dbReference>
<protein>
    <submittedName>
        <fullName evidence="4">Gliding motility-associated C-terminal domain-containing protein</fullName>
    </submittedName>
</protein>